<comment type="similarity">
    <text evidence="10 11">Belongs to the class-I aminoacyl-tRNA synthetase family. ValS type 2 subfamily.</text>
</comment>
<dbReference type="SUPFAM" id="SSF50677">
    <property type="entry name" value="ValRS/IleRS/LeuRS editing domain"/>
    <property type="match status" value="1"/>
</dbReference>
<feature type="binding site" evidence="11">
    <location>
        <position position="543"/>
    </location>
    <ligand>
        <name>ATP</name>
        <dbReference type="ChEBI" id="CHEBI:30616"/>
    </ligand>
</feature>
<comment type="domain">
    <text evidence="11">ValRS has two distinct active sites: one for aminoacylation and one for editing. The misactivated threonine is translocated from the active site to the editing site.</text>
</comment>
<comment type="caution">
    <text evidence="14">The sequence shown here is derived from an EMBL/GenBank/DDBJ whole genome shotgun (WGS) entry which is preliminary data.</text>
</comment>
<dbReference type="Pfam" id="PF08264">
    <property type="entry name" value="Anticodon_1"/>
    <property type="match status" value="1"/>
</dbReference>
<evidence type="ECO:0000256" key="4">
    <source>
        <dbReference type="ARBA" id="ARBA00022741"/>
    </source>
</evidence>
<dbReference type="PRINTS" id="PR00986">
    <property type="entry name" value="TRNASYNTHVAL"/>
</dbReference>
<dbReference type="CDD" id="cd00817">
    <property type="entry name" value="ValRS_core"/>
    <property type="match status" value="1"/>
</dbReference>
<dbReference type="HAMAP" id="MF_02005">
    <property type="entry name" value="Val_tRNA_synth_type2"/>
    <property type="match status" value="1"/>
</dbReference>
<sequence>MSPAKDGTSKMEKVYSPRSVEEKWQKAWMTEEFYQVYKFKNDGRPVFTIDTPPPFTSGELHMGHAYWNVINDTVARYKRMTGYDVILPQGWDCQGLPTELKVQYRWKVSREDRALFRKKCEEWTASMIDSMKRTMIRLGYRPDWEQFEYRTMDKSYWKAVQESLIQMHEKGLIYRKEFPVHWCSKCGTALAQAELGYIQKKGKLYYLRFRAGDRDLEVATTRPELLNACQALAVNPEDSRYSWAVGKEAKVPIFGQRIKVLADSSVDMEFGTGVVMICTYGDEQDIKWQQIYKLPVTRSVDEYGRMINAGKYNGMKVSDAREEIARDLEAEGSLIRSEEFMHNVLAHTERADCMTPIEFLTKDQWFIKSMDFKELVLKEAERMEWIPEFVHSRLVDWVNSIEWDWLISRQRVFGTPIPFWFCSDCNQIIAPRREDLPVDTSSTPPPVERCPKCGGSRITGTSDVCDCWVDSSITPLIVTGYFRDRGLFKRAYPADLRQQGHDIVRTWMYYTILRCALLTGTGPFKGALVNGHILGPDGTRMSKSKGNVIIPEQGINQFGADAIRQALFSLTIGSDFPFKWEPVKYGKSFLQKLWSSARFAEGFFSERVAEINPKAMDETDKWIVSRLREAICKAREAMEKYQFHIAVDVLQKFYWHDFCDQYIEAVKPRLYSPRDAQDKEAAVSVLYMVIWNFIRLLAPICPHITEEIYQSLFREQMGLVSVHSAPYPNPENLPEVDGTRGEKLVSMIALLRSKKVENKLALSAEVRGAVVHGNSEELKVYKENEWLIRQVLHINSLEYKIGEKDAELIK</sequence>
<evidence type="ECO:0000256" key="11">
    <source>
        <dbReference type="HAMAP-Rule" id="MF_02005"/>
    </source>
</evidence>
<dbReference type="PANTHER" id="PTHR11946:SF93">
    <property type="entry name" value="VALINE--TRNA LIGASE, CHLOROPLASTIC_MITOCHONDRIAL 2"/>
    <property type="match status" value="1"/>
</dbReference>
<evidence type="ECO:0000256" key="7">
    <source>
        <dbReference type="ARBA" id="ARBA00023146"/>
    </source>
</evidence>
<dbReference type="CDD" id="cd07962">
    <property type="entry name" value="Anticodon_Ia_Val"/>
    <property type="match status" value="1"/>
</dbReference>
<dbReference type="InterPro" id="IPR033705">
    <property type="entry name" value="Anticodon_Ia_Val"/>
</dbReference>
<evidence type="ECO:0000256" key="2">
    <source>
        <dbReference type="ARBA" id="ARBA00022490"/>
    </source>
</evidence>
<evidence type="ECO:0000259" key="12">
    <source>
        <dbReference type="Pfam" id="PF00133"/>
    </source>
</evidence>
<evidence type="ECO:0000256" key="1">
    <source>
        <dbReference type="ARBA" id="ARBA00004496"/>
    </source>
</evidence>
<evidence type="ECO:0000256" key="5">
    <source>
        <dbReference type="ARBA" id="ARBA00022840"/>
    </source>
</evidence>
<dbReference type="NCBIfam" id="TIGR00422">
    <property type="entry name" value="valS"/>
    <property type="match status" value="1"/>
</dbReference>
<accession>A0A444L7D1</accession>
<evidence type="ECO:0000256" key="8">
    <source>
        <dbReference type="ARBA" id="ARBA00047552"/>
    </source>
</evidence>
<name>A0A444L7D1_METS7</name>
<dbReference type="InterPro" id="IPR009080">
    <property type="entry name" value="tRNAsynth_Ia_anticodon-bd"/>
</dbReference>
<reference evidence="14 15" key="1">
    <citation type="submission" date="2018-12" db="EMBL/GenBank/DDBJ databases">
        <title>The complete genome of the methanogenic archaea of the candidate phylum Verstraetearchaeota, obtained from the metagenome of underground thermal water.</title>
        <authorList>
            <person name="Kadnikov V.V."/>
            <person name="Mardanov A.V."/>
            <person name="Beletsky A.V."/>
            <person name="Karnachuk O.V."/>
            <person name="Ravin N.V."/>
        </authorList>
    </citation>
    <scope>NUCLEOTIDE SEQUENCE [LARGE SCALE GENOMIC DNA]</scope>
    <source>
        <strain evidence="14">Ch88</strain>
    </source>
</reference>
<dbReference type="InterPro" id="IPR014729">
    <property type="entry name" value="Rossmann-like_a/b/a_fold"/>
</dbReference>
<comment type="subcellular location">
    <subcellularLocation>
        <location evidence="1 11">Cytoplasm</location>
    </subcellularLocation>
</comment>
<dbReference type="Gene3D" id="3.40.50.620">
    <property type="entry name" value="HUPs"/>
    <property type="match status" value="2"/>
</dbReference>
<dbReference type="EMBL" id="RXGA01000003">
    <property type="protein sequence ID" value="RWX73511.1"/>
    <property type="molecule type" value="Genomic_DNA"/>
</dbReference>
<dbReference type="InterPro" id="IPR009008">
    <property type="entry name" value="Val/Leu/Ile-tRNA-synth_edit"/>
</dbReference>
<evidence type="ECO:0000256" key="6">
    <source>
        <dbReference type="ARBA" id="ARBA00022917"/>
    </source>
</evidence>
<dbReference type="GO" id="GO:0005524">
    <property type="term" value="F:ATP binding"/>
    <property type="evidence" value="ECO:0007669"/>
    <property type="project" value="UniProtKB-UniRule"/>
</dbReference>
<evidence type="ECO:0000256" key="9">
    <source>
        <dbReference type="ARBA" id="ARBA00055630"/>
    </source>
</evidence>
<dbReference type="GO" id="GO:0006438">
    <property type="term" value="P:valyl-tRNA aminoacylation"/>
    <property type="evidence" value="ECO:0007669"/>
    <property type="project" value="UniProtKB-UniRule"/>
</dbReference>
<evidence type="ECO:0000313" key="14">
    <source>
        <dbReference type="EMBL" id="RWX73511.1"/>
    </source>
</evidence>
<dbReference type="Gene3D" id="1.10.730.10">
    <property type="entry name" value="Isoleucyl-tRNA Synthetase, Domain 1"/>
    <property type="match status" value="1"/>
</dbReference>
<gene>
    <name evidence="11" type="primary">valS</name>
    <name evidence="14" type="ORF">Metus_1485</name>
</gene>
<dbReference type="InterPro" id="IPR001412">
    <property type="entry name" value="aa-tRNA-synth_I_CS"/>
</dbReference>
<evidence type="ECO:0000313" key="15">
    <source>
        <dbReference type="Proteomes" id="UP000288215"/>
    </source>
</evidence>
<evidence type="ECO:0000259" key="13">
    <source>
        <dbReference type="Pfam" id="PF08264"/>
    </source>
</evidence>
<dbReference type="GO" id="GO:0002161">
    <property type="term" value="F:aminoacyl-tRNA deacylase activity"/>
    <property type="evidence" value="ECO:0007669"/>
    <property type="project" value="InterPro"/>
</dbReference>
<dbReference type="InterPro" id="IPR013155">
    <property type="entry name" value="M/V/L/I-tRNA-synth_anticd-bd"/>
</dbReference>
<dbReference type="GO" id="GO:0005829">
    <property type="term" value="C:cytosol"/>
    <property type="evidence" value="ECO:0007669"/>
    <property type="project" value="TreeGrafter"/>
</dbReference>
<dbReference type="Proteomes" id="UP000288215">
    <property type="component" value="Unassembled WGS sequence"/>
</dbReference>
<comment type="function">
    <text evidence="9 11">Catalyzes the attachment of valine to tRNA(Val). As ValRS can inadvertently accommodate and process structurally similar amino acids such as threonine, to avoid such errors, it has a 'posttransfer' editing activity that hydrolyzes mischarged Thr-tRNA(Val) in a tRNA-dependent manner.</text>
</comment>
<dbReference type="PANTHER" id="PTHR11946">
    <property type="entry name" value="VALYL-TRNA SYNTHETASES"/>
    <property type="match status" value="1"/>
</dbReference>
<keyword evidence="6 11" id="KW-0648">Protein biosynthesis</keyword>
<feature type="short sequence motif" description="'HIGH' region" evidence="11">
    <location>
        <begin position="54"/>
        <end position="64"/>
    </location>
</feature>
<dbReference type="EC" id="6.1.1.9" evidence="11"/>
<dbReference type="NCBIfam" id="NF009687">
    <property type="entry name" value="PRK13208.1"/>
    <property type="match status" value="1"/>
</dbReference>
<proteinExistence type="inferred from homology"/>
<protein>
    <recommendedName>
        <fullName evidence="11">Valine--tRNA ligase</fullName>
        <ecNumber evidence="11">6.1.1.9</ecNumber>
    </recommendedName>
    <alternativeName>
        <fullName evidence="11">Valyl-tRNA synthetase</fullName>
        <shortName evidence="11">ValRS</shortName>
    </alternativeName>
</protein>
<dbReference type="SUPFAM" id="SSF47323">
    <property type="entry name" value="Anticodon-binding domain of a subclass of class I aminoacyl-tRNA synthetases"/>
    <property type="match status" value="1"/>
</dbReference>
<feature type="short sequence motif" description="'KMSKS' region" evidence="11">
    <location>
        <begin position="540"/>
        <end position="544"/>
    </location>
</feature>
<dbReference type="Pfam" id="PF00133">
    <property type="entry name" value="tRNA-synt_1"/>
    <property type="match status" value="1"/>
</dbReference>
<keyword evidence="3 11" id="KW-0436">Ligase</keyword>
<dbReference type="InterPro" id="IPR002303">
    <property type="entry name" value="Valyl-tRNA_ligase"/>
</dbReference>
<feature type="domain" description="Aminoacyl-tRNA synthetase class Ia" evidence="12">
    <location>
        <begin position="23"/>
        <end position="576"/>
    </location>
</feature>
<comment type="catalytic activity">
    <reaction evidence="8 11">
        <text>tRNA(Val) + L-valine + ATP = L-valyl-tRNA(Val) + AMP + diphosphate</text>
        <dbReference type="Rhea" id="RHEA:10704"/>
        <dbReference type="Rhea" id="RHEA-COMP:9672"/>
        <dbReference type="Rhea" id="RHEA-COMP:9708"/>
        <dbReference type="ChEBI" id="CHEBI:30616"/>
        <dbReference type="ChEBI" id="CHEBI:33019"/>
        <dbReference type="ChEBI" id="CHEBI:57762"/>
        <dbReference type="ChEBI" id="CHEBI:78442"/>
        <dbReference type="ChEBI" id="CHEBI:78537"/>
        <dbReference type="ChEBI" id="CHEBI:456215"/>
        <dbReference type="EC" id="6.1.1.9"/>
    </reaction>
</comment>
<organism evidence="14 15">
    <name type="scientific">Methanosuratincola subterraneus</name>
    <dbReference type="NCBI Taxonomy" id="2593994"/>
    <lineage>
        <taxon>Archaea</taxon>
        <taxon>Thermoproteota</taxon>
        <taxon>Methanosuratincolia</taxon>
        <taxon>Candidatus Methanomethylicales</taxon>
        <taxon>Candidatus Methanomethylicaceae</taxon>
        <taxon>Candidatus Methanosuratincola (ex Vanwonterghem et al. 2016)</taxon>
    </lineage>
</organism>
<dbReference type="PROSITE" id="PS00178">
    <property type="entry name" value="AA_TRNA_LIGASE_I"/>
    <property type="match status" value="1"/>
</dbReference>
<dbReference type="FunFam" id="3.40.50.620:FF:000192">
    <property type="entry name" value="Valine--tRNA ligase"/>
    <property type="match status" value="1"/>
</dbReference>
<keyword evidence="4 11" id="KW-0547">Nucleotide-binding</keyword>
<evidence type="ECO:0000256" key="3">
    <source>
        <dbReference type="ARBA" id="ARBA00022598"/>
    </source>
</evidence>
<dbReference type="SUPFAM" id="SSF52374">
    <property type="entry name" value="Nucleotidylyl transferase"/>
    <property type="match status" value="1"/>
</dbReference>
<keyword evidence="7 11" id="KW-0030">Aminoacyl-tRNA synthetase</keyword>
<dbReference type="AlphaFoldDB" id="A0A444L7D1"/>
<feature type="domain" description="Methionyl/Valyl/Leucyl/Isoleucyl-tRNA synthetase anticodon-binding" evidence="13">
    <location>
        <begin position="620"/>
        <end position="767"/>
    </location>
</feature>
<keyword evidence="5 11" id="KW-0067">ATP-binding</keyword>
<dbReference type="GO" id="GO:0004832">
    <property type="term" value="F:valine-tRNA ligase activity"/>
    <property type="evidence" value="ECO:0007669"/>
    <property type="project" value="UniProtKB-UniRule"/>
</dbReference>
<keyword evidence="2 11" id="KW-0963">Cytoplasm</keyword>
<evidence type="ECO:0000256" key="10">
    <source>
        <dbReference type="ARBA" id="ARBA00061452"/>
    </source>
</evidence>
<dbReference type="InterPro" id="IPR002300">
    <property type="entry name" value="aa-tRNA-synth_Ia"/>
</dbReference>
<dbReference type="InterPro" id="IPR022874">
    <property type="entry name" value="Valine-tRNA_ligase_type_2"/>
</dbReference>